<dbReference type="AlphaFoldDB" id="A0A9Q3KUD4"/>
<dbReference type="Gene3D" id="3.30.70.270">
    <property type="match status" value="1"/>
</dbReference>
<dbReference type="PANTHER" id="PTHR37984">
    <property type="entry name" value="PROTEIN CBG26694"/>
    <property type="match status" value="1"/>
</dbReference>
<organism evidence="1 2">
    <name type="scientific">Austropuccinia psidii MF-1</name>
    <dbReference type="NCBI Taxonomy" id="1389203"/>
    <lineage>
        <taxon>Eukaryota</taxon>
        <taxon>Fungi</taxon>
        <taxon>Dikarya</taxon>
        <taxon>Basidiomycota</taxon>
        <taxon>Pucciniomycotina</taxon>
        <taxon>Pucciniomycetes</taxon>
        <taxon>Pucciniales</taxon>
        <taxon>Sphaerophragmiaceae</taxon>
        <taxon>Austropuccinia</taxon>
    </lineage>
</organism>
<comment type="caution">
    <text evidence="1">The sequence shown here is derived from an EMBL/GenBank/DDBJ whole genome shotgun (WGS) entry which is preliminary data.</text>
</comment>
<evidence type="ECO:0008006" key="3">
    <source>
        <dbReference type="Google" id="ProtNLM"/>
    </source>
</evidence>
<name>A0A9Q3KUD4_9BASI</name>
<dbReference type="Proteomes" id="UP000765509">
    <property type="component" value="Unassembled WGS sequence"/>
</dbReference>
<dbReference type="EMBL" id="AVOT02127999">
    <property type="protein sequence ID" value="MBW0587693.1"/>
    <property type="molecule type" value="Genomic_DNA"/>
</dbReference>
<sequence length="109" mass="12496">MQKNIKEIQSLLGFSSYYRNQIKTFSHITGILYKLCSKNVLFETTKESRNAYNRMEHDLTNAPEFEPPLNSYIDADCTQGLGAALNQRKIVDGEPREGLIFYISSNLKD</sequence>
<dbReference type="InterPro" id="IPR043128">
    <property type="entry name" value="Rev_trsase/Diguanyl_cyclase"/>
</dbReference>
<evidence type="ECO:0000313" key="1">
    <source>
        <dbReference type="EMBL" id="MBW0587693.1"/>
    </source>
</evidence>
<protein>
    <recommendedName>
        <fullName evidence="3">Reverse transcriptase/retrotransposon-derived protein RNase H-like domain-containing protein</fullName>
    </recommendedName>
</protein>
<accession>A0A9Q3KUD4</accession>
<evidence type="ECO:0000313" key="2">
    <source>
        <dbReference type="Proteomes" id="UP000765509"/>
    </source>
</evidence>
<keyword evidence="2" id="KW-1185">Reference proteome</keyword>
<dbReference type="InterPro" id="IPR043502">
    <property type="entry name" value="DNA/RNA_pol_sf"/>
</dbReference>
<dbReference type="PANTHER" id="PTHR37984:SF5">
    <property type="entry name" value="PROTEIN NYNRIN-LIKE"/>
    <property type="match status" value="1"/>
</dbReference>
<proteinExistence type="predicted"/>
<dbReference type="InterPro" id="IPR050951">
    <property type="entry name" value="Retrovirus_Pol_polyprotein"/>
</dbReference>
<dbReference type="SUPFAM" id="SSF56672">
    <property type="entry name" value="DNA/RNA polymerases"/>
    <property type="match status" value="1"/>
</dbReference>
<gene>
    <name evidence="1" type="ORF">O181_127408</name>
</gene>
<reference evidence="1" key="1">
    <citation type="submission" date="2021-03" db="EMBL/GenBank/DDBJ databases">
        <title>Draft genome sequence of rust myrtle Austropuccinia psidii MF-1, a brazilian biotype.</title>
        <authorList>
            <person name="Quecine M.C."/>
            <person name="Pachon D.M.R."/>
            <person name="Bonatelli M.L."/>
            <person name="Correr F.H."/>
            <person name="Franceschini L.M."/>
            <person name="Leite T.F."/>
            <person name="Margarido G.R.A."/>
            <person name="Almeida C.A."/>
            <person name="Ferrarezi J.A."/>
            <person name="Labate C.A."/>
        </authorList>
    </citation>
    <scope>NUCLEOTIDE SEQUENCE</scope>
    <source>
        <strain evidence="1">MF-1</strain>
    </source>
</reference>